<dbReference type="AlphaFoldDB" id="A0A671VJM2"/>
<feature type="compositionally biased region" description="Basic and acidic residues" evidence="3">
    <location>
        <begin position="740"/>
        <end position="752"/>
    </location>
</feature>
<evidence type="ECO:0000256" key="3">
    <source>
        <dbReference type="SAM" id="MobiDB-lite"/>
    </source>
</evidence>
<feature type="compositionally biased region" description="Polar residues" evidence="3">
    <location>
        <begin position="445"/>
        <end position="454"/>
    </location>
</feature>
<evidence type="ECO:0000256" key="1">
    <source>
        <dbReference type="ARBA" id="ARBA00010251"/>
    </source>
</evidence>
<feature type="region of interest" description="Disordered" evidence="3">
    <location>
        <begin position="390"/>
        <end position="581"/>
    </location>
</feature>
<organism evidence="5 6">
    <name type="scientific">Sparus aurata</name>
    <name type="common">Gilthead sea bream</name>
    <dbReference type="NCBI Taxonomy" id="8175"/>
    <lineage>
        <taxon>Eukaryota</taxon>
        <taxon>Metazoa</taxon>
        <taxon>Chordata</taxon>
        <taxon>Craniata</taxon>
        <taxon>Vertebrata</taxon>
        <taxon>Euteleostomi</taxon>
        <taxon>Actinopterygii</taxon>
        <taxon>Neopterygii</taxon>
        <taxon>Teleostei</taxon>
        <taxon>Neoteleostei</taxon>
        <taxon>Acanthomorphata</taxon>
        <taxon>Eupercaria</taxon>
        <taxon>Spariformes</taxon>
        <taxon>Sparidae</taxon>
        <taxon>Sparus</taxon>
    </lineage>
</organism>
<feature type="compositionally biased region" description="Polar residues" evidence="3">
    <location>
        <begin position="518"/>
        <end position="537"/>
    </location>
</feature>
<reference evidence="5" key="2">
    <citation type="submission" date="2025-08" db="UniProtKB">
        <authorList>
            <consortium name="Ensembl"/>
        </authorList>
    </citation>
    <scope>IDENTIFICATION</scope>
</reference>
<dbReference type="Pfam" id="PF26086">
    <property type="entry name" value="Niban2"/>
    <property type="match status" value="1"/>
</dbReference>
<sequence>MIISRIINKNALPADPWCDSSFETKAYVRALQLYRQDKGCYESWEMLLGTKEKVLASQVMQEVLPWLQSQLQSRVKGKKTERIRQWLATMQATYTLVLEQLTANLEALREECHQTALASQALIRSNLDQIMSSHCFLEEKVRECICEDAEKVCSECVAPYMSSILEALTEHISAGIQGMRHTLHTRMDSAFTHTNGGTPETKKALLMLRSISLDQSYRQVENLTEKVEGLKQRFGLSSTQKLVHSAHLEMEKLFDSAVYTLEHFLQSSTRLQPSQIPVRMDRAKERVLKQLDYDSRVVQRRLYQEALLEITLPALTRRMDSKWKTELQQFEQYIFSDYSSFILVHNVYDDVLRNLLSQEIDTVLQDAASKKSNNLILDTSDLAISQYSLLGQTPPRSSPGSPAIHARDSISTAPSEEPAPVVAEGGQTVTALQSDPEVSEDAKSDISTTQHSDQSIVSPSPVIVVTQQADEPSTEEASCFEETQEEVQLETDPPPTIADSIDPDAGQEVGTPDASVDPVSSNPILDSPTLSSPQSTDVPAECAQNDKSAAPENGATPDLSTSDQETEGVTDQHICASSPPLPCTDGLVKMSLGSLSKAVGCNSSKPSVMQTVQTTDRAVYLTGGMKDNWEVERVKEEKQRQAVEEEELDEKIKEEKAETETGEGKEEEIEAERVEEQMGSKAHTGGEPDDDGCPSPECPAESATCLTTEQRETEEKVDDEGKGGELQTKQRKEDEEEAEERDHTEQEEKTEGEGEEVPQSPQPMVLQPESAAELPLDSVALIRELVTEITEVETVISPCTSQSQTP</sequence>
<feature type="domain" description="Niban 1/2/3" evidence="4">
    <location>
        <begin position="151"/>
        <end position="313"/>
    </location>
</feature>
<dbReference type="InterPro" id="IPR026088">
    <property type="entry name" value="Niban-like"/>
</dbReference>
<dbReference type="PANTHER" id="PTHR14392">
    <property type="entry name" value="NIBAN FAMILY MEMBER"/>
    <property type="match status" value="1"/>
</dbReference>
<dbReference type="Ensembl" id="ENSSAUT00010026223.1">
    <property type="protein sequence ID" value="ENSSAUP00010024821.1"/>
    <property type="gene ID" value="ENSSAUG00010010873.1"/>
</dbReference>
<feature type="coiled-coil region" evidence="2">
    <location>
        <begin position="91"/>
        <end position="118"/>
    </location>
</feature>
<name>A0A671VJM2_SPAAU</name>
<evidence type="ECO:0000313" key="5">
    <source>
        <dbReference type="Ensembl" id="ENSSAUP00010024821.1"/>
    </source>
</evidence>
<evidence type="ECO:0000313" key="6">
    <source>
        <dbReference type="Proteomes" id="UP000472265"/>
    </source>
</evidence>
<reference evidence="5" key="1">
    <citation type="submission" date="2021-04" db="EMBL/GenBank/DDBJ databases">
        <authorList>
            <consortium name="Wellcome Sanger Institute Data Sharing"/>
        </authorList>
    </citation>
    <scope>NUCLEOTIDE SEQUENCE [LARGE SCALE GENOMIC DNA]</scope>
</reference>
<dbReference type="Proteomes" id="UP000472265">
    <property type="component" value="Chromosome 21"/>
</dbReference>
<feature type="compositionally biased region" description="Low complexity" evidence="3">
    <location>
        <begin position="455"/>
        <end position="465"/>
    </location>
</feature>
<accession>A0A671VJM2</accession>
<keyword evidence="6" id="KW-1185">Reference proteome</keyword>
<dbReference type="PANTHER" id="PTHR14392:SF3">
    <property type="entry name" value="PROTEIN NIBAN 1"/>
    <property type="match status" value="1"/>
</dbReference>
<feature type="compositionally biased region" description="Basic and acidic residues" evidence="3">
    <location>
        <begin position="650"/>
        <end position="664"/>
    </location>
</feature>
<protein>
    <submittedName>
        <fullName evidence="5">Protein Niban 1-like</fullName>
    </submittedName>
</protein>
<proteinExistence type="inferred from homology"/>
<dbReference type="InterPro" id="IPR059060">
    <property type="entry name" value="Niban_1/2/3_dom"/>
</dbReference>
<keyword evidence="2" id="KW-0175">Coiled coil</keyword>
<comment type="similarity">
    <text evidence="1">Belongs to the Niban family.</text>
</comment>
<reference evidence="5" key="3">
    <citation type="submission" date="2025-09" db="UniProtKB">
        <authorList>
            <consortium name="Ensembl"/>
        </authorList>
    </citation>
    <scope>IDENTIFICATION</scope>
</reference>
<dbReference type="GeneTree" id="ENSGT00940000154149"/>
<feature type="compositionally biased region" description="Polar residues" evidence="3">
    <location>
        <begin position="558"/>
        <end position="569"/>
    </location>
</feature>
<evidence type="ECO:0000259" key="4">
    <source>
        <dbReference type="Pfam" id="PF26086"/>
    </source>
</evidence>
<feature type="region of interest" description="Disordered" evidence="3">
    <location>
        <begin position="635"/>
        <end position="771"/>
    </location>
</feature>
<evidence type="ECO:0000256" key="2">
    <source>
        <dbReference type="SAM" id="Coils"/>
    </source>
</evidence>
<gene>
    <name evidence="5" type="primary">LOC115572538</name>
</gene>
<feature type="compositionally biased region" description="Basic and acidic residues" evidence="3">
    <location>
        <begin position="709"/>
        <end position="733"/>
    </location>
</feature>
<feature type="compositionally biased region" description="Polar residues" evidence="3">
    <location>
        <begin position="390"/>
        <end position="400"/>
    </location>
</feature>
<feature type="compositionally biased region" description="Acidic residues" evidence="3">
    <location>
        <begin position="472"/>
        <end position="489"/>
    </location>
</feature>